<name>A0A5D4SCE4_9BACI</name>
<dbReference type="OrthoDB" id="9812429at2"/>
<comment type="caution">
    <text evidence="3">The sequence shown here is derived from an EMBL/GenBank/DDBJ whole genome shotgun (WGS) entry which is preliminary data.</text>
</comment>
<organism evidence="3 4">
    <name type="scientific">Sutcliffiella horikoshii</name>
    <dbReference type="NCBI Taxonomy" id="79883"/>
    <lineage>
        <taxon>Bacteria</taxon>
        <taxon>Bacillati</taxon>
        <taxon>Bacillota</taxon>
        <taxon>Bacilli</taxon>
        <taxon>Bacillales</taxon>
        <taxon>Bacillaceae</taxon>
        <taxon>Sutcliffiella</taxon>
    </lineage>
</organism>
<dbReference type="InterPro" id="IPR024301">
    <property type="entry name" value="Amidase_6"/>
</dbReference>
<evidence type="ECO:0000313" key="4">
    <source>
        <dbReference type="Proteomes" id="UP000322524"/>
    </source>
</evidence>
<dbReference type="Proteomes" id="UP000322524">
    <property type="component" value="Unassembled WGS sequence"/>
</dbReference>
<dbReference type="PANTHER" id="PTHR40032:SF1">
    <property type="entry name" value="EXPORTED PROTEIN"/>
    <property type="match status" value="1"/>
</dbReference>
<proteinExistence type="predicted"/>
<evidence type="ECO:0000313" key="3">
    <source>
        <dbReference type="EMBL" id="TYS59522.1"/>
    </source>
</evidence>
<evidence type="ECO:0000256" key="1">
    <source>
        <dbReference type="SAM" id="SignalP"/>
    </source>
</evidence>
<dbReference type="Pfam" id="PF12671">
    <property type="entry name" value="Amidase_6"/>
    <property type="match status" value="1"/>
</dbReference>
<feature type="domain" description="Putative amidase" evidence="2">
    <location>
        <begin position="207"/>
        <end position="370"/>
    </location>
</feature>
<dbReference type="PANTHER" id="PTHR40032">
    <property type="entry name" value="EXPORTED PROTEIN-RELATED"/>
    <property type="match status" value="1"/>
</dbReference>
<dbReference type="AlphaFoldDB" id="A0A5D4SCE4"/>
<keyword evidence="1" id="KW-0732">Signal</keyword>
<reference evidence="3 4" key="1">
    <citation type="submission" date="2019-08" db="EMBL/GenBank/DDBJ databases">
        <title>Bacillus genomes from the desert of Cuatro Cienegas, Coahuila.</title>
        <authorList>
            <person name="Olmedo-Alvarez G."/>
        </authorList>
    </citation>
    <scope>NUCLEOTIDE SEQUENCE [LARGE SCALE GENOMIC DNA]</scope>
    <source>
        <strain evidence="3 4">CH28_1T</strain>
    </source>
</reference>
<accession>A0A5D4SCE4</accession>
<feature type="chain" id="PRO_5023104021" description="Putative amidase domain-containing protein" evidence="1">
    <location>
        <begin position="40"/>
        <end position="378"/>
    </location>
</feature>
<protein>
    <recommendedName>
        <fullName evidence="2">Putative amidase domain-containing protein</fullName>
    </recommendedName>
</protein>
<dbReference type="EMBL" id="VTEV01000016">
    <property type="protein sequence ID" value="TYS59522.1"/>
    <property type="molecule type" value="Genomic_DNA"/>
</dbReference>
<gene>
    <name evidence="3" type="ORF">FZC76_22080</name>
</gene>
<evidence type="ECO:0000259" key="2">
    <source>
        <dbReference type="Pfam" id="PF12671"/>
    </source>
</evidence>
<sequence>MGNVRKNIKMGRKVSMRKQLISALVLAVALTTSITPTFAAEKVEVKENRGNVFSAKDIVLYKTISDDSKQEKEKAMVEHKDAIKIIKTYIKTNELPIVSDVNDPTYQQFVLSLGGSFDEFSEEEMGKIVSFVKFIDLYENHEKNDKLKQYKNKLTNNTILSEEENAELNSLLPVSSNAESTAENAVSTNDEVSGSSMSPMTVYSNGYDNIKARDYAYKWWDGRNPAYDYYAYKEGCSVYDTNCWKKWNDCTNFVSQAIYTGGMKLRYGSHYTSSSSWSYGVVPSYSWGGAHNFYLHWKSRAGIASSVSALQTGDVVNADFGGDGQIDHTAIITKNTGSYSSNKYLTQHTSDKKETTTLANWYNSGYKVYGYEMDKASN</sequence>
<feature type="signal peptide" evidence="1">
    <location>
        <begin position="1"/>
        <end position="39"/>
    </location>
</feature>